<proteinExistence type="predicted"/>
<dbReference type="SUPFAM" id="SSF51338">
    <property type="entry name" value="Composite domain of metallo-dependent hydrolases"/>
    <property type="match status" value="1"/>
</dbReference>
<dbReference type="Gene3D" id="3.20.20.140">
    <property type="entry name" value="Metal-dependent hydrolases"/>
    <property type="match status" value="1"/>
</dbReference>
<dbReference type="InterPro" id="IPR006680">
    <property type="entry name" value="Amidohydro-rel"/>
</dbReference>
<comment type="caution">
    <text evidence="3">The sequence shown here is derived from an EMBL/GenBank/DDBJ whole genome shotgun (WGS) entry which is preliminary data.</text>
</comment>
<dbReference type="InterPro" id="IPR050287">
    <property type="entry name" value="MTA/SAH_deaminase"/>
</dbReference>
<feature type="domain" description="Amidohydrolase-related" evidence="2">
    <location>
        <begin position="57"/>
        <end position="380"/>
    </location>
</feature>
<evidence type="ECO:0000313" key="4">
    <source>
        <dbReference type="Proteomes" id="UP000772181"/>
    </source>
</evidence>
<dbReference type="SUPFAM" id="SSF51556">
    <property type="entry name" value="Metallo-dependent hydrolases"/>
    <property type="match status" value="1"/>
</dbReference>
<gene>
    <name evidence="3" type="ORF">HY730_09710</name>
</gene>
<organism evidence="3 4">
    <name type="scientific">Tectimicrobiota bacterium</name>
    <dbReference type="NCBI Taxonomy" id="2528274"/>
    <lineage>
        <taxon>Bacteria</taxon>
        <taxon>Pseudomonadati</taxon>
        <taxon>Nitrospinota/Tectimicrobiota group</taxon>
        <taxon>Candidatus Tectimicrobiota</taxon>
    </lineage>
</organism>
<dbReference type="PANTHER" id="PTHR43794">
    <property type="entry name" value="AMINOHYDROLASE SSNA-RELATED"/>
    <property type="match status" value="1"/>
</dbReference>
<sequence>MDRLNIHCAQWVVPVTSPLITEGAVVIRSGRITDFGERDWILKNYAGDVHEHGQGAILPALANTHTHLELSILKNQIKGKTNFVDWVREVVQIRSTLNQEEMRTSINAALKALTDSGTLLIAEVTNTGLAVPVLGKSILKGLVFLELLGFSKERSLPSFESGKSFLDSAPELSNFALALSPHAVYSVHQSLFRAIKNHNRVRGLLSTVHVAESKDELYFLNRRESGFKQFLVQRGVWEKNWTPPGRTPVAYLDEIGFLDESTICVHLTQVTDEDIKILSVRKAKISVCLRSNLHTEVGLPPLYELLKEKFSVSLGTDSLASNEDLNLFGEMLAIRKYFPKIKGEQILAMATINGARVLNLDRDFGSIEKGKKAPLIFVRLDHCSEETIIDAILLSGYEEKVSWLFD</sequence>
<reference evidence="3" key="1">
    <citation type="submission" date="2020-07" db="EMBL/GenBank/DDBJ databases">
        <title>Huge and variable diversity of episymbiotic CPR bacteria and DPANN archaea in groundwater ecosystems.</title>
        <authorList>
            <person name="He C.Y."/>
            <person name="Keren R."/>
            <person name="Whittaker M."/>
            <person name="Farag I.F."/>
            <person name="Doudna J."/>
            <person name="Cate J.H.D."/>
            <person name="Banfield J.F."/>
        </authorList>
    </citation>
    <scope>NUCLEOTIDE SEQUENCE</scope>
    <source>
        <strain evidence="3">NC_groundwater_1482_Ag_S-0.65um_47_24</strain>
    </source>
</reference>
<dbReference type="InterPro" id="IPR011059">
    <property type="entry name" value="Metal-dep_hydrolase_composite"/>
</dbReference>
<evidence type="ECO:0000256" key="1">
    <source>
        <dbReference type="ARBA" id="ARBA00022801"/>
    </source>
</evidence>
<protein>
    <submittedName>
        <fullName evidence="3">Amidohydrolase family protein</fullName>
    </submittedName>
</protein>
<evidence type="ECO:0000313" key="3">
    <source>
        <dbReference type="EMBL" id="MBI4596631.1"/>
    </source>
</evidence>
<dbReference type="EMBL" id="JACQWF010000419">
    <property type="protein sequence ID" value="MBI4596631.1"/>
    <property type="molecule type" value="Genomic_DNA"/>
</dbReference>
<dbReference type="Gene3D" id="2.30.40.10">
    <property type="entry name" value="Urease, subunit C, domain 1"/>
    <property type="match status" value="1"/>
</dbReference>
<dbReference type="Proteomes" id="UP000772181">
    <property type="component" value="Unassembled WGS sequence"/>
</dbReference>
<keyword evidence="1" id="KW-0378">Hydrolase</keyword>
<dbReference type="InterPro" id="IPR032466">
    <property type="entry name" value="Metal_Hydrolase"/>
</dbReference>
<dbReference type="Pfam" id="PF01979">
    <property type="entry name" value="Amidohydro_1"/>
    <property type="match status" value="1"/>
</dbReference>
<evidence type="ECO:0000259" key="2">
    <source>
        <dbReference type="Pfam" id="PF01979"/>
    </source>
</evidence>
<dbReference type="GO" id="GO:0016810">
    <property type="term" value="F:hydrolase activity, acting on carbon-nitrogen (but not peptide) bonds"/>
    <property type="evidence" value="ECO:0007669"/>
    <property type="project" value="InterPro"/>
</dbReference>
<name>A0A933GMG5_UNCTE</name>
<accession>A0A933GMG5</accession>
<dbReference type="PANTHER" id="PTHR43794:SF11">
    <property type="entry name" value="AMIDOHYDROLASE-RELATED DOMAIN-CONTAINING PROTEIN"/>
    <property type="match status" value="1"/>
</dbReference>
<dbReference type="AlphaFoldDB" id="A0A933GMG5"/>